<dbReference type="RefSeq" id="WP_009202446.1">
    <property type="nucleotide sequence ID" value="NZ_ACJX03000001.1"/>
</dbReference>
<evidence type="ECO:0000313" key="2">
    <source>
        <dbReference type="Proteomes" id="UP000005273"/>
    </source>
</evidence>
<comment type="caution">
    <text evidence="1">The sequence shown here is derived from an EMBL/GenBank/DDBJ whole genome shotgun (WGS) entry which is preliminary data.</text>
</comment>
<dbReference type="OrthoDB" id="160571at2"/>
<sequence length="146" mass="16690">MKGYVYTGQLDSETLKRLLQSLPNAILLSWDLSQLDFSGGLRDAGCAFNSKTEIRWQRVGGIFRVLVLSDDERPNIGFELVQGDWRIQDGKTTTISMNDHQFSPQFKKYPTVNTASARLNYKVFYRNNIAMFVSPREVLDDESQTT</sequence>
<proteinExistence type="predicted"/>
<dbReference type="EMBL" id="ACJX03000001">
    <property type="protein sequence ID" value="KRT34760.1"/>
    <property type="molecule type" value="Genomic_DNA"/>
</dbReference>
<evidence type="ECO:0000313" key="1">
    <source>
        <dbReference type="EMBL" id="KRT34760.1"/>
    </source>
</evidence>
<keyword evidence="2" id="KW-1185">Reference proteome</keyword>
<gene>
    <name evidence="1" type="ORF">HMPREF1705_04005</name>
</gene>
<organism evidence="1 2">
    <name type="scientific">Acetomicrobium hydrogeniformans ATCC BAA-1850</name>
    <dbReference type="NCBI Taxonomy" id="592015"/>
    <lineage>
        <taxon>Bacteria</taxon>
        <taxon>Thermotogati</taxon>
        <taxon>Synergistota</taxon>
        <taxon>Synergistia</taxon>
        <taxon>Synergistales</taxon>
        <taxon>Acetomicrobiaceae</taxon>
        <taxon>Acetomicrobium</taxon>
    </lineage>
</organism>
<protein>
    <submittedName>
        <fullName evidence="1">Uncharacterized protein</fullName>
    </submittedName>
</protein>
<dbReference type="AlphaFoldDB" id="A0A0T5X8T2"/>
<name>A0A0T5X8T2_9BACT</name>
<dbReference type="STRING" id="592015.HMPREF1705_04005"/>
<accession>A0A0T5X8T2</accession>
<reference evidence="2" key="1">
    <citation type="submission" date="2012-09" db="EMBL/GenBank/DDBJ databases">
        <authorList>
            <person name="Weinstock G."/>
            <person name="Sodergren E."/>
            <person name="Clifton S."/>
            <person name="Fulton L."/>
            <person name="Fulton B."/>
            <person name="Courtney L."/>
            <person name="Fronick C."/>
            <person name="Harrison M."/>
            <person name="Strong C."/>
            <person name="Farmer C."/>
            <person name="Delehaunty K."/>
            <person name="Markovic C."/>
            <person name="Hall O."/>
            <person name="Minx P."/>
            <person name="Tomlinson C."/>
            <person name="Mitreva M."/>
            <person name="Nelson J."/>
            <person name="Hou S."/>
            <person name="Wollam A."/>
            <person name="Pepin K.H."/>
            <person name="Johnson M."/>
            <person name="Bhonagiri V."/>
            <person name="Nash W.E."/>
            <person name="Suruliraj S."/>
            <person name="Warren W."/>
            <person name="Chinwalla A."/>
            <person name="Mardis E.R."/>
            <person name="Wilson R.K."/>
        </authorList>
    </citation>
    <scope>NUCLEOTIDE SEQUENCE [LARGE SCALE GENOMIC DNA]</scope>
    <source>
        <strain evidence="2">OS1</strain>
    </source>
</reference>
<dbReference type="Proteomes" id="UP000005273">
    <property type="component" value="Unassembled WGS sequence"/>
</dbReference>